<organism evidence="1 2">
    <name type="scientific">Cladobotryum mycophilum</name>
    <dbReference type="NCBI Taxonomy" id="491253"/>
    <lineage>
        <taxon>Eukaryota</taxon>
        <taxon>Fungi</taxon>
        <taxon>Dikarya</taxon>
        <taxon>Ascomycota</taxon>
        <taxon>Pezizomycotina</taxon>
        <taxon>Sordariomycetes</taxon>
        <taxon>Hypocreomycetidae</taxon>
        <taxon>Hypocreales</taxon>
        <taxon>Hypocreaceae</taxon>
        <taxon>Cladobotryum</taxon>
    </lineage>
</organism>
<sequence>MPNQADRFFPLGEIDHLRREAVDELIISPCRQQVSDALRSYGLPEACEKYSDICQQAMSKYLGSRTPNYRAAMRLHEGISAWPMEGHMAVMVPLSNQPQDIVIEVRIESPETSGEETVLHYVETWMPNRALYLHQQGLLAHKDIICFVYLLYPVRHSVEVIQVSELPKTQVSEEMTMEVSDELKTQVTRILRKFPQGEEDWDSSLPSFADVMTLRGQLTLDGIAKHANLDDIEEIFSKYIRRLTQLRQLRTEDEDPPEAEFLAIVAIATGDVAISAFHKGFLTYEKGLRDLVRVVNSAIKECYRRAKGSIKLSSYTRVNDYRVAVRRGAQALELLASFLGQRAHELPCHVANMLSSFETLRYVNGIAYLIHQVKTTNHYRPIKQWDSRPISISNLVYENLGRRLSLPRTRELLELPSSPANSVHHAKVFLQGPAIGGQYGEGG</sequence>
<name>A0ABR0SDS3_9HYPO</name>
<evidence type="ECO:0000313" key="1">
    <source>
        <dbReference type="EMBL" id="KAK5989955.1"/>
    </source>
</evidence>
<gene>
    <name evidence="1" type="ORF">PT974_08218</name>
</gene>
<dbReference type="Proteomes" id="UP001338125">
    <property type="component" value="Unassembled WGS sequence"/>
</dbReference>
<keyword evidence="2" id="KW-1185">Reference proteome</keyword>
<evidence type="ECO:0000313" key="2">
    <source>
        <dbReference type="Proteomes" id="UP001338125"/>
    </source>
</evidence>
<accession>A0ABR0SDS3</accession>
<reference evidence="1 2" key="1">
    <citation type="submission" date="2024-01" db="EMBL/GenBank/DDBJ databases">
        <title>Complete genome of Cladobotryum mycophilum ATHUM6906.</title>
        <authorList>
            <person name="Christinaki A.C."/>
            <person name="Myridakis A.I."/>
            <person name="Kouvelis V.N."/>
        </authorList>
    </citation>
    <scope>NUCLEOTIDE SEQUENCE [LARGE SCALE GENOMIC DNA]</scope>
    <source>
        <strain evidence="1 2">ATHUM6906</strain>
    </source>
</reference>
<comment type="caution">
    <text evidence="1">The sequence shown here is derived from an EMBL/GenBank/DDBJ whole genome shotgun (WGS) entry which is preliminary data.</text>
</comment>
<proteinExistence type="predicted"/>
<dbReference type="EMBL" id="JAVFKD010000014">
    <property type="protein sequence ID" value="KAK5989955.1"/>
    <property type="molecule type" value="Genomic_DNA"/>
</dbReference>
<protein>
    <submittedName>
        <fullName evidence="1">Uncharacterized protein</fullName>
    </submittedName>
</protein>